<keyword evidence="11" id="KW-1185">Reference proteome</keyword>
<dbReference type="InterPro" id="IPR004098">
    <property type="entry name" value="Prp18"/>
</dbReference>
<feature type="compositionally biased region" description="Basic and acidic residues" evidence="8">
    <location>
        <begin position="45"/>
        <end position="96"/>
    </location>
</feature>
<feature type="region of interest" description="Disordered" evidence="8">
    <location>
        <begin position="158"/>
        <end position="177"/>
    </location>
</feature>
<dbReference type="KEGG" id="dfa:DFA_04457"/>
<dbReference type="InterPro" id="IPR036285">
    <property type="entry name" value="PRP4-like_sf"/>
</dbReference>
<comment type="subcellular location">
    <subcellularLocation>
        <location evidence="1">Nucleus</location>
    </subcellularLocation>
</comment>
<dbReference type="GO" id="GO:0046540">
    <property type="term" value="C:U4/U6 x U5 tri-snRNP complex"/>
    <property type="evidence" value="ECO:0007669"/>
    <property type="project" value="TreeGrafter"/>
</dbReference>
<dbReference type="Gene3D" id="1.20.940.10">
    <property type="entry name" value="Functional domain of the splicing factor Prp18"/>
    <property type="match status" value="1"/>
</dbReference>
<dbReference type="EMBL" id="GL883009">
    <property type="protein sequence ID" value="EGG22339.1"/>
    <property type="molecule type" value="Genomic_DNA"/>
</dbReference>
<feature type="region of interest" description="Disordered" evidence="8">
    <location>
        <begin position="1"/>
        <end position="98"/>
    </location>
</feature>
<dbReference type="Pfam" id="PF08799">
    <property type="entry name" value="PRP4"/>
    <property type="match status" value="1"/>
</dbReference>
<feature type="compositionally biased region" description="Basic and acidic residues" evidence="8">
    <location>
        <begin position="1"/>
        <end position="24"/>
    </location>
</feature>
<dbReference type="OrthoDB" id="10261918at2759"/>
<dbReference type="STRING" id="1054147.F4PPM6"/>
<dbReference type="RefSeq" id="XP_004360190.1">
    <property type="nucleotide sequence ID" value="XM_004360133.1"/>
</dbReference>
<dbReference type="SMART" id="SM00500">
    <property type="entry name" value="SFM"/>
    <property type="match status" value="1"/>
</dbReference>
<dbReference type="Proteomes" id="UP000007797">
    <property type="component" value="Unassembled WGS sequence"/>
</dbReference>
<evidence type="ECO:0000256" key="7">
    <source>
        <dbReference type="ARBA" id="ARBA00023242"/>
    </source>
</evidence>
<name>F4PPM6_CACFS</name>
<dbReference type="PANTHER" id="PTHR13007:SF19">
    <property type="entry name" value="PRE-MRNA-SPLICING FACTOR 18"/>
    <property type="match status" value="1"/>
</dbReference>
<feature type="domain" description="Pre-mRNA processing factor 4 (PRP4)-like" evidence="9">
    <location>
        <begin position="101"/>
        <end position="155"/>
    </location>
</feature>
<evidence type="ECO:0000256" key="2">
    <source>
        <dbReference type="ARBA" id="ARBA00008137"/>
    </source>
</evidence>
<dbReference type="SUPFAM" id="SSF47938">
    <property type="entry name" value="Functional domain of the splicing factor Prp18"/>
    <property type="match status" value="1"/>
</dbReference>
<gene>
    <name evidence="10" type="primary">prp18</name>
    <name evidence="10" type="ORF">DFA_04457</name>
</gene>
<evidence type="ECO:0000313" key="11">
    <source>
        <dbReference type="Proteomes" id="UP000007797"/>
    </source>
</evidence>
<dbReference type="Gene3D" id="4.10.280.110">
    <property type="entry name" value="Pre-mRNA processing factor 4 domain"/>
    <property type="match status" value="1"/>
</dbReference>
<feature type="compositionally biased region" description="Basic and acidic residues" evidence="8">
    <location>
        <begin position="166"/>
        <end position="176"/>
    </location>
</feature>
<keyword evidence="7" id="KW-0539">Nucleus</keyword>
<dbReference type="GO" id="GO:0071021">
    <property type="term" value="C:U2-type post-spliceosomal complex"/>
    <property type="evidence" value="ECO:0007669"/>
    <property type="project" value="TreeGrafter"/>
</dbReference>
<evidence type="ECO:0000256" key="8">
    <source>
        <dbReference type="SAM" id="MobiDB-lite"/>
    </source>
</evidence>
<evidence type="ECO:0000256" key="5">
    <source>
        <dbReference type="ARBA" id="ARBA00022728"/>
    </source>
</evidence>
<protein>
    <recommendedName>
        <fullName evidence="3">Pre-mRNA-splicing factor 18</fullName>
    </recommendedName>
</protein>
<proteinExistence type="inferred from homology"/>
<keyword evidence="4" id="KW-0507">mRNA processing</keyword>
<evidence type="ECO:0000313" key="10">
    <source>
        <dbReference type="EMBL" id="EGG22339.1"/>
    </source>
</evidence>
<evidence type="ECO:0000256" key="6">
    <source>
        <dbReference type="ARBA" id="ARBA00023187"/>
    </source>
</evidence>
<evidence type="ECO:0000256" key="3">
    <source>
        <dbReference type="ARBA" id="ARBA00018242"/>
    </source>
</evidence>
<dbReference type="InterPro" id="IPR014906">
    <property type="entry name" value="PRP4-like"/>
</dbReference>
<evidence type="ECO:0000256" key="1">
    <source>
        <dbReference type="ARBA" id="ARBA00004123"/>
    </source>
</evidence>
<keyword evidence="5" id="KW-0747">Spliceosome</keyword>
<dbReference type="GO" id="GO:0005682">
    <property type="term" value="C:U5 snRNP"/>
    <property type="evidence" value="ECO:0007669"/>
    <property type="project" value="TreeGrafter"/>
</dbReference>
<dbReference type="InterPro" id="IPR039979">
    <property type="entry name" value="PRPF18"/>
</dbReference>
<dbReference type="PANTHER" id="PTHR13007">
    <property type="entry name" value="PRE-MRNA SPLICING FACTOR-RELATED"/>
    <property type="match status" value="1"/>
</dbReference>
<dbReference type="OMA" id="SFAQVRW"/>
<reference evidence="11" key="1">
    <citation type="journal article" date="2011" name="Genome Res.">
        <title>Phylogeny-wide analysis of social amoeba genomes highlights ancient origins for complex intercellular communication.</title>
        <authorList>
            <person name="Heidel A.J."/>
            <person name="Lawal H.M."/>
            <person name="Felder M."/>
            <person name="Schilde C."/>
            <person name="Helps N.R."/>
            <person name="Tunggal B."/>
            <person name="Rivero F."/>
            <person name="John U."/>
            <person name="Schleicher M."/>
            <person name="Eichinger L."/>
            <person name="Platzer M."/>
            <person name="Noegel A.A."/>
            <person name="Schaap P."/>
            <person name="Gloeckner G."/>
        </authorList>
    </citation>
    <scope>NUCLEOTIDE SEQUENCE [LARGE SCALE GENOMIC DNA]</scope>
    <source>
        <strain evidence="11">SH3</strain>
    </source>
</reference>
<evidence type="ECO:0000259" key="9">
    <source>
        <dbReference type="SMART" id="SM00500"/>
    </source>
</evidence>
<sequence>MNSLKEQLEKKRKEVQALKEKKEGGAGGSGSSSSSLQPAQKKYKTRGEIEREEREKKEDEKRKKEQEILEKRKKEQEEEQRIEKEKQDKEKEKQNDQDFILPKSLIIKRLRLRGHPITYFGETDQDRAERLRLLEENEPVEYHQGENDFAKLLKEIDDDGDDVHDEDGKKKKKDTDYLDQDNEDDLKVEAKKSKDGNIYYFLWRLLKDWQQHLDERPDEEKKSRQGKHAMAIFYQATAHIRPLFGHLKDKTLPQELLDHIYEISEFCKQREYVKANDSYLQMAIGNAAWSLGVTMVGIHARSAREKINSNQIAHVMNDETKRKYIQAVKRLITFCQKKYPNNPSKCVG</sequence>
<dbReference type="GeneID" id="14874347"/>
<dbReference type="GO" id="GO:0000350">
    <property type="term" value="P:generation of catalytic spliceosome for second transesterification step"/>
    <property type="evidence" value="ECO:0007669"/>
    <property type="project" value="TreeGrafter"/>
</dbReference>
<dbReference type="SUPFAM" id="SSF158230">
    <property type="entry name" value="PRP4-like"/>
    <property type="match status" value="1"/>
</dbReference>
<comment type="similarity">
    <text evidence="2">Belongs to the PRP18 family.</text>
</comment>
<organism evidence="10 11">
    <name type="scientific">Cavenderia fasciculata</name>
    <name type="common">Slime mold</name>
    <name type="synonym">Dictyostelium fasciculatum</name>
    <dbReference type="NCBI Taxonomy" id="261658"/>
    <lineage>
        <taxon>Eukaryota</taxon>
        <taxon>Amoebozoa</taxon>
        <taxon>Evosea</taxon>
        <taxon>Eumycetozoa</taxon>
        <taxon>Dictyostelia</taxon>
        <taxon>Acytosteliales</taxon>
        <taxon>Cavenderiaceae</taxon>
        <taxon>Cavenderia</taxon>
    </lineage>
</organism>
<dbReference type="AlphaFoldDB" id="F4PPM6"/>
<keyword evidence="6" id="KW-0508">mRNA splicing</keyword>
<dbReference type="Pfam" id="PF02840">
    <property type="entry name" value="Prp18"/>
    <property type="match status" value="1"/>
</dbReference>
<evidence type="ECO:0000256" key="4">
    <source>
        <dbReference type="ARBA" id="ARBA00022664"/>
    </source>
</evidence>
<accession>F4PPM6</accession>